<dbReference type="AlphaFoldDB" id="A0A1I6H228"/>
<proteinExistence type="predicted"/>
<name>A0A1I6H228_9FLAO</name>
<gene>
    <name evidence="6" type="ORF">SAMN04490243_2100</name>
</gene>
<dbReference type="GO" id="GO:0006189">
    <property type="term" value="P:'de novo' IMP biosynthetic process"/>
    <property type="evidence" value="ECO:0007669"/>
    <property type="project" value="TreeGrafter"/>
</dbReference>
<dbReference type="Proteomes" id="UP000199534">
    <property type="component" value="Unassembled WGS sequence"/>
</dbReference>
<evidence type="ECO:0000313" key="6">
    <source>
        <dbReference type="EMBL" id="SFR48462.1"/>
    </source>
</evidence>
<accession>A0A1I6H228</accession>
<evidence type="ECO:0000256" key="4">
    <source>
        <dbReference type="ARBA" id="ARBA00022755"/>
    </source>
</evidence>
<keyword evidence="3 6" id="KW-0808">Transferase</keyword>
<dbReference type="EC" id="2.1.2.2" evidence="2"/>
<dbReference type="PANTHER" id="PTHR43369">
    <property type="entry name" value="PHOSPHORIBOSYLGLYCINAMIDE FORMYLTRANSFERASE"/>
    <property type="match status" value="1"/>
</dbReference>
<keyword evidence="7" id="KW-1185">Reference proteome</keyword>
<dbReference type="OrthoDB" id="9806170at2"/>
<evidence type="ECO:0000313" key="7">
    <source>
        <dbReference type="Proteomes" id="UP000199534"/>
    </source>
</evidence>
<organism evidence="6 7">
    <name type="scientific">Robiginitalea myxolifaciens</name>
    <dbReference type="NCBI Taxonomy" id="400055"/>
    <lineage>
        <taxon>Bacteria</taxon>
        <taxon>Pseudomonadati</taxon>
        <taxon>Bacteroidota</taxon>
        <taxon>Flavobacteriia</taxon>
        <taxon>Flavobacteriales</taxon>
        <taxon>Flavobacteriaceae</taxon>
        <taxon>Robiginitalea</taxon>
    </lineage>
</organism>
<evidence type="ECO:0000259" key="5">
    <source>
        <dbReference type="Pfam" id="PF00551"/>
    </source>
</evidence>
<dbReference type="STRING" id="400055.SAMN04490243_2100"/>
<dbReference type="GO" id="GO:0004644">
    <property type="term" value="F:phosphoribosylglycinamide formyltransferase activity"/>
    <property type="evidence" value="ECO:0007669"/>
    <property type="project" value="UniProtKB-EC"/>
</dbReference>
<reference evidence="6 7" key="1">
    <citation type="submission" date="2016-10" db="EMBL/GenBank/DDBJ databases">
        <authorList>
            <person name="de Groot N.N."/>
        </authorList>
    </citation>
    <scope>NUCLEOTIDE SEQUENCE [LARGE SCALE GENOMIC DNA]</scope>
    <source>
        <strain evidence="6 7">DSM 21019</strain>
    </source>
</reference>
<dbReference type="InterPro" id="IPR002376">
    <property type="entry name" value="Formyl_transf_N"/>
</dbReference>
<comment type="pathway">
    <text evidence="1">Purine metabolism; IMP biosynthesis via de novo pathway; N(2)-formyl-N(1)-(5-phospho-D-ribosyl)glycinamide from N(1)-(5-phospho-D-ribosyl)glycinamide (10-formyl THF route): step 1/1.</text>
</comment>
<keyword evidence="4" id="KW-0658">Purine biosynthesis</keyword>
<dbReference type="PANTHER" id="PTHR43369:SF2">
    <property type="entry name" value="PHOSPHORIBOSYLGLYCINAMIDE FORMYLTRANSFERASE"/>
    <property type="match status" value="1"/>
</dbReference>
<dbReference type="EMBL" id="FOYQ01000002">
    <property type="protein sequence ID" value="SFR48462.1"/>
    <property type="molecule type" value="Genomic_DNA"/>
</dbReference>
<dbReference type="Gene3D" id="3.40.50.170">
    <property type="entry name" value="Formyl transferase, N-terminal domain"/>
    <property type="match status" value="1"/>
</dbReference>
<evidence type="ECO:0000256" key="2">
    <source>
        <dbReference type="ARBA" id="ARBA00012254"/>
    </source>
</evidence>
<dbReference type="SUPFAM" id="SSF53328">
    <property type="entry name" value="Formyltransferase"/>
    <property type="match status" value="1"/>
</dbReference>
<evidence type="ECO:0000256" key="1">
    <source>
        <dbReference type="ARBA" id="ARBA00005054"/>
    </source>
</evidence>
<dbReference type="InterPro" id="IPR036477">
    <property type="entry name" value="Formyl_transf_N_sf"/>
</dbReference>
<evidence type="ECO:0000256" key="3">
    <source>
        <dbReference type="ARBA" id="ARBA00022679"/>
    </source>
</evidence>
<dbReference type="RefSeq" id="WP_092982545.1">
    <property type="nucleotide sequence ID" value="NZ_FOYQ01000002.1"/>
</dbReference>
<protein>
    <recommendedName>
        <fullName evidence="2">phosphoribosylglycinamide formyltransferase 1</fullName>
        <ecNumber evidence="2">2.1.2.2</ecNumber>
    </recommendedName>
</protein>
<dbReference type="Pfam" id="PF00551">
    <property type="entry name" value="Formyl_trans_N"/>
    <property type="match status" value="1"/>
</dbReference>
<feature type="domain" description="Formyl transferase N-terminal" evidence="5">
    <location>
        <begin position="8"/>
        <end position="188"/>
    </location>
</feature>
<dbReference type="GO" id="GO:0005829">
    <property type="term" value="C:cytosol"/>
    <property type="evidence" value="ECO:0007669"/>
    <property type="project" value="TreeGrafter"/>
</dbReference>
<sequence length="199" mass="22080">MNKEGKLKWAILTSRWGRNAKDLIEAYGGGQLEGSEISLLIYDGLPSGAAEAAESQGVENIRVQLADFPSKAAYQHHLTQLLQDREIDYVLLLSFKYLVREELLKAFPGKIINIHPSLFPSFLNTHKAIQEALDYGVKITGITTHVIDEQVDAGTIVCQEPIRLDPGETFETAYPKFAKTAQKILKDTIAEIEKAQGGR</sequence>